<dbReference type="AlphaFoldDB" id="A0A1I8A4W5"/>
<proteinExistence type="predicted"/>
<feature type="compositionally biased region" description="Basic and acidic residues" evidence="1">
    <location>
        <begin position="24"/>
        <end position="48"/>
    </location>
</feature>
<protein>
    <submittedName>
        <fullName evidence="3">Uncharacterized protein</fullName>
    </submittedName>
</protein>
<feature type="compositionally biased region" description="Basic and acidic residues" evidence="1">
    <location>
        <begin position="1"/>
        <end position="10"/>
    </location>
</feature>
<accession>A0A1I8A4W5</accession>
<name>A0A1I8A4W5_9BILA</name>
<feature type="region of interest" description="Disordered" evidence="1">
    <location>
        <begin position="1"/>
        <end position="91"/>
    </location>
</feature>
<keyword evidence="2" id="KW-1185">Reference proteome</keyword>
<evidence type="ECO:0000256" key="1">
    <source>
        <dbReference type="SAM" id="MobiDB-lite"/>
    </source>
</evidence>
<sequence length="119" mass="13061">MFGSGRKSDDTLDSPELTISLEPELVKEKDIRSMTHGGDKSHVGEKPSHHFPAAKELVSPPAKVLPKGTVTTSVPSNPVLNPTAPSVDESEYVSRREYNELLKTVEELSKRIALLELKL</sequence>
<dbReference type="WBParaSite" id="L893_g32893.t1">
    <property type="protein sequence ID" value="L893_g32893.t1"/>
    <property type="gene ID" value="L893_g32893"/>
</dbReference>
<organism evidence="2 3">
    <name type="scientific">Steinernema glaseri</name>
    <dbReference type="NCBI Taxonomy" id="37863"/>
    <lineage>
        <taxon>Eukaryota</taxon>
        <taxon>Metazoa</taxon>
        <taxon>Ecdysozoa</taxon>
        <taxon>Nematoda</taxon>
        <taxon>Chromadorea</taxon>
        <taxon>Rhabditida</taxon>
        <taxon>Tylenchina</taxon>
        <taxon>Panagrolaimomorpha</taxon>
        <taxon>Strongyloidoidea</taxon>
        <taxon>Steinernematidae</taxon>
        <taxon>Steinernema</taxon>
    </lineage>
</organism>
<feature type="compositionally biased region" description="Polar residues" evidence="1">
    <location>
        <begin position="69"/>
        <end position="84"/>
    </location>
</feature>
<reference evidence="3" key="1">
    <citation type="submission" date="2016-11" db="UniProtKB">
        <authorList>
            <consortium name="WormBaseParasite"/>
        </authorList>
    </citation>
    <scope>IDENTIFICATION</scope>
</reference>
<evidence type="ECO:0000313" key="2">
    <source>
        <dbReference type="Proteomes" id="UP000095287"/>
    </source>
</evidence>
<dbReference type="Proteomes" id="UP000095287">
    <property type="component" value="Unplaced"/>
</dbReference>
<evidence type="ECO:0000313" key="3">
    <source>
        <dbReference type="WBParaSite" id="L893_g32893.t1"/>
    </source>
</evidence>